<accession>A0A1H1DNG0</accession>
<organism evidence="1 2">
    <name type="scientific">Virgibacillus salinus</name>
    <dbReference type="NCBI Taxonomy" id="553311"/>
    <lineage>
        <taxon>Bacteria</taxon>
        <taxon>Bacillati</taxon>
        <taxon>Bacillota</taxon>
        <taxon>Bacilli</taxon>
        <taxon>Bacillales</taxon>
        <taxon>Bacillaceae</taxon>
        <taxon>Virgibacillus</taxon>
    </lineage>
</organism>
<keyword evidence="2" id="KW-1185">Reference proteome</keyword>
<dbReference type="EMBL" id="FNKD01000003">
    <property type="protein sequence ID" value="SDQ77967.1"/>
    <property type="molecule type" value="Genomic_DNA"/>
</dbReference>
<dbReference type="Proteomes" id="UP000199444">
    <property type="component" value="Unassembled WGS sequence"/>
</dbReference>
<proteinExistence type="predicted"/>
<dbReference type="STRING" id="553311.SAMN05216231_2498"/>
<gene>
    <name evidence="1" type="ORF">SAMN05216231_2498</name>
</gene>
<reference evidence="1 2" key="1">
    <citation type="submission" date="2016-10" db="EMBL/GenBank/DDBJ databases">
        <authorList>
            <person name="de Groot N.N."/>
        </authorList>
    </citation>
    <scope>NUCLEOTIDE SEQUENCE [LARGE SCALE GENOMIC DNA]</scope>
    <source>
        <strain evidence="1 2">CGMCC 1.10449</strain>
    </source>
</reference>
<protein>
    <submittedName>
        <fullName evidence="1">Uncharacterized protein</fullName>
    </submittedName>
</protein>
<evidence type="ECO:0000313" key="2">
    <source>
        <dbReference type="Proteomes" id="UP000199444"/>
    </source>
</evidence>
<sequence>MGFIIAVLAILSSAGFLYFLGKSDYDWGSEDKDN</sequence>
<name>A0A1H1DNG0_9BACI</name>
<dbReference type="AlphaFoldDB" id="A0A1H1DNG0"/>
<evidence type="ECO:0000313" key="1">
    <source>
        <dbReference type="EMBL" id="SDQ77967.1"/>
    </source>
</evidence>